<dbReference type="Proteomes" id="UP000805193">
    <property type="component" value="Unassembled WGS sequence"/>
</dbReference>
<gene>
    <name evidence="1" type="ORF">HPB47_009928</name>
</gene>
<comment type="caution">
    <text evidence="1">The sequence shown here is derived from an EMBL/GenBank/DDBJ whole genome shotgun (WGS) entry which is preliminary data.</text>
</comment>
<name>A0AC60P0M1_IXOPE</name>
<accession>A0AC60P0M1</accession>
<feature type="non-terminal residue" evidence="1">
    <location>
        <position position="479"/>
    </location>
</feature>
<dbReference type="EMBL" id="JABSTQ010011308">
    <property type="protein sequence ID" value="KAG0412929.1"/>
    <property type="molecule type" value="Genomic_DNA"/>
</dbReference>
<protein>
    <submittedName>
        <fullName evidence="1">Uncharacterized protein</fullName>
    </submittedName>
</protein>
<proteinExistence type="predicted"/>
<evidence type="ECO:0000313" key="2">
    <source>
        <dbReference type="Proteomes" id="UP000805193"/>
    </source>
</evidence>
<reference evidence="1 2" key="1">
    <citation type="journal article" date="2020" name="Cell">
        <title>Large-Scale Comparative Analyses of Tick Genomes Elucidate Their Genetic Diversity and Vector Capacities.</title>
        <authorList>
            <consortium name="Tick Genome and Microbiome Consortium (TIGMIC)"/>
            <person name="Jia N."/>
            <person name="Wang J."/>
            <person name="Shi W."/>
            <person name="Du L."/>
            <person name="Sun Y."/>
            <person name="Zhan W."/>
            <person name="Jiang J.F."/>
            <person name="Wang Q."/>
            <person name="Zhang B."/>
            <person name="Ji P."/>
            <person name="Bell-Sakyi L."/>
            <person name="Cui X.M."/>
            <person name="Yuan T.T."/>
            <person name="Jiang B.G."/>
            <person name="Yang W.F."/>
            <person name="Lam T.T."/>
            <person name="Chang Q.C."/>
            <person name="Ding S.J."/>
            <person name="Wang X.J."/>
            <person name="Zhu J.G."/>
            <person name="Ruan X.D."/>
            <person name="Zhao L."/>
            <person name="Wei J.T."/>
            <person name="Ye R.Z."/>
            <person name="Que T.C."/>
            <person name="Du C.H."/>
            <person name="Zhou Y.H."/>
            <person name="Cheng J.X."/>
            <person name="Dai P.F."/>
            <person name="Guo W.B."/>
            <person name="Han X.H."/>
            <person name="Huang E.J."/>
            <person name="Li L.F."/>
            <person name="Wei W."/>
            <person name="Gao Y.C."/>
            <person name="Liu J.Z."/>
            <person name="Shao H.Z."/>
            <person name="Wang X."/>
            <person name="Wang C.C."/>
            <person name="Yang T.C."/>
            <person name="Huo Q.B."/>
            <person name="Li W."/>
            <person name="Chen H.Y."/>
            <person name="Chen S.E."/>
            <person name="Zhou L.G."/>
            <person name="Ni X.B."/>
            <person name="Tian J.H."/>
            <person name="Sheng Y."/>
            <person name="Liu T."/>
            <person name="Pan Y.S."/>
            <person name="Xia L.Y."/>
            <person name="Li J."/>
            <person name="Zhao F."/>
            <person name="Cao W.C."/>
        </authorList>
    </citation>
    <scope>NUCLEOTIDE SEQUENCE [LARGE SCALE GENOMIC DNA]</scope>
    <source>
        <strain evidence="1">Iper-2018</strain>
    </source>
</reference>
<evidence type="ECO:0000313" key="1">
    <source>
        <dbReference type="EMBL" id="KAG0412929.1"/>
    </source>
</evidence>
<sequence>MRLSLADLPILAARRGREVGKVGGPDRSSSWICSEGWQPVLLKNVNPSQLPVHWGGHLVGPNGDKKCSDVITPGGEVPIQLYMKNCPKVSADPNAIFCCLARGQKLEIPVNVECPGSTLRWKFQAAQGHDVGFGVVHKPKGIAKTKEVLQAQLAVGASSVDVVRFTAVVAQRASVGRPPHVGFSWRCLFWVGVHPIFLASEKLRRWRFTSWWRHVRVRDDIFGGLVRNPPATVDAFVTEATNIERALQARASHYQRHPSVTASALFSGENTPGTDIREIIREVVREELRRLLPTTQHLHQMSRVLKSRLFDIWKDEFTDPFLLRWLRAREFDVVKAEKLLRENSVWRSKNGIDSLVETYQCPDVLKRYFPGGMCNHDKEGRPLWIMPTGNGDFKGMLQCVSVDAMVKHVTYQVELIAAEMKKQTEKLGKLVDTFTVVVDYENFSLKQIYCLQVIEVTRRLLVLYENHYPEMLERCIIIN</sequence>
<keyword evidence="2" id="KW-1185">Reference proteome</keyword>
<organism evidence="1 2">
    <name type="scientific">Ixodes persulcatus</name>
    <name type="common">Taiga tick</name>
    <dbReference type="NCBI Taxonomy" id="34615"/>
    <lineage>
        <taxon>Eukaryota</taxon>
        <taxon>Metazoa</taxon>
        <taxon>Ecdysozoa</taxon>
        <taxon>Arthropoda</taxon>
        <taxon>Chelicerata</taxon>
        <taxon>Arachnida</taxon>
        <taxon>Acari</taxon>
        <taxon>Parasitiformes</taxon>
        <taxon>Ixodida</taxon>
        <taxon>Ixodoidea</taxon>
        <taxon>Ixodidae</taxon>
        <taxon>Ixodinae</taxon>
        <taxon>Ixodes</taxon>
    </lineage>
</organism>